<evidence type="ECO:0000259" key="4">
    <source>
        <dbReference type="PROSITE" id="PS01124"/>
    </source>
</evidence>
<dbReference type="InterPro" id="IPR018060">
    <property type="entry name" value="HTH_AraC"/>
</dbReference>
<accession>A0A1G7CIL2</accession>
<dbReference type="SMART" id="SM00342">
    <property type="entry name" value="HTH_ARAC"/>
    <property type="match status" value="1"/>
</dbReference>
<dbReference type="GO" id="GO:0043565">
    <property type="term" value="F:sequence-specific DNA binding"/>
    <property type="evidence" value="ECO:0007669"/>
    <property type="project" value="InterPro"/>
</dbReference>
<evidence type="ECO:0000313" key="6">
    <source>
        <dbReference type="Proteomes" id="UP000198517"/>
    </source>
</evidence>
<dbReference type="OrthoDB" id="2666928at2"/>
<name>A0A1G7CIL2_9FLAO</name>
<dbReference type="STRING" id="1071918.SAMN05421544_10858"/>
<dbReference type="GO" id="GO:0003700">
    <property type="term" value="F:DNA-binding transcription factor activity"/>
    <property type="evidence" value="ECO:0007669"/>
    <property type="project" value="InterPro"/>
</dbReference>
<evidence type="ECO:0000256" key="2">
    <source>
        <dbReference type="ARBA" id="ARBA00023125"/>
    </source>
</evidence>
<dbReference type="InterPro" id="IPR009057">
    <property type="entry name" value="Homeodomain-like_sf"/>
</dbReference>
<keyword evidence="1" id="KW-0805">Transcription regulation</keyword>
<evidence type="ECO:0000256" key="1">
    <source>
        <dbReference type="ARBA" id="ARBA00023015"/>
    </source>
</evidence>
<keyword evidence="2 5" id="KW-0238">DNA-binding</keyword>
<sequence>MSALISIEQNKKYEKGDSFYSSKYAIILLSNSKFYVDSIQYDAKEQTVLFLSPYQKLVWNDDTIVSELLFHGDFYCIEYHKEEVACNGLLFNNIFLKPYVEIPKEEYLEIKSIFNKIEAKTRDISPFADMINRTYIQLVLALCSREKSNELEKIQKLSPLDFQMRRLQELIDRYFSRERSPSFYADKLAISLHSLSRKSKKSFGKTPTELIRERVILEAKKMLHLTSKSVKEIAAVLYFDDEYYFSRYFKKCVGCSPSQYRKEVGISIVVSE</sequence>
<gene>
    <name evidence="5" type="ORF">SAMN05421544_10858</name>
</gene>
<protein>
    <submittedName>
        <fullName evidence="5">AraC-type DNA-binding protein</fullName>
    </submittedName>
</protein>
<dbReference type="Proteomes" id="UP000198517">
    <property type="component" value="Unassembled WGS sequence"/>
</dbReference>
<dbReference type="Gene3D" id="1.10.10.60">
    <property type="entry name" value="Homeodomain-like"/>
    <property type="match status" value="1"/>
</dbReference>
<evidence type="ECO:0000256" key="3">
    <source>
        <dbReference type="ARBA" id="ARBA00023163"/>
    </source>
</evidence>
<feature type="domain" description="HTH araC/xylS-type" evidence="4">
    <location>
        <begin position="165"/>
        <end position="263"/>
    </location>
</feature>
<dbReference type="Pfam" id="PF12833">
    <property type="entry name" value="HTH_18"/>
    <property type="match status" value="1"/>
</dbReference>
<keyword evidence="6" id="KW-1185">Reference proteome</keyword>
<proteinExistence type="predicted"/>
<dbReference type="AlphaFoldDB" id="A0A1G7CIL2"/>
<dbReference type="PROSITE" id="PS01124">
    <property type="entry name" value="HTH_ARAC_FAMILY_2"/>
    <property type="match status" value="1"/>
</dbReference>
<dbReference type="EMBL" id="FNAS01000008">
    <property type="protein sequence ID" value="SDE39083.1"/>
    <property type="molecule type" value="Genomic_DNA"/>
</dbReference>
<organism evidence="5 6">
    <name type="scientific">Riemerella columbipharyngis</name>
    <dbReference type="NCBI Taxonomy" id="1071918"/>
    <lineage>
        <taxon>Bacteria</taxon>
        <taxon>Pseudomonadati</taxon>
        <taxon>Bacteroidota</taxon>
        <taxon>Flavobacteriia</taxon>
        <taxon>Flavobacteriales</taxon>
        <taxon>Weeksellaceae</taxon>
        <taxon>Riemerella</taxon>
    </lineage>
</organism>
<reference evidence="5 6" key="1">
    <citation type="submission" date="2016-10" db="EMBL/GenBank/DDBJ databases">
        <authorList>
            <person name="de Groot N.N."/>
        </authorList>
    </citation>
    <scope>NUCLEOTIDE SEQUENCE [LARGE SCALE GENOMIC DNA]</scope>
    <source>
        <strain evidence="5 6">DSM 24015</strain>
    </source>
</reference>
<dbReference type="SUPFAM" id="SSF46689">
    <property type="entry name" value="Homeodomain-like"/>
    <property type="match status" value="1"/>
</dbReference>
<dbReference type="PANTHER" id="PTHR43280">
    <property type="entry name" value="ARAC-FAMILY TRANSCRIPTIONAL REGULATOR"/>
    <property type="match status" value="1"/>
</dbReference>
<evidence type="ECO:0000313" key="5">
    <source>
        <dbReference type="EMBL" id="SDE39083.1"/>
    </source>
</evidence>
<dbReference type="PANTHER" id="PTHR43280:SF32">
    <property type="entry name" value="TRANSCRIPTIONAL REGULATORY PROTEIN"/>
    <property type="match status" value="1"/>
</dbReference>
<keyword evidence="3" id="KW-0804">Transcription</keyword>